<dbReference type="InterPro" id="IPR033753">
    <property type="entry name" value="GCV_H/Fam206"/>
</dbReference>
<dbReference type="PANTHER" id="PTHR11715:SF3">
    <property type="entry name" value="GLYCINE CLEAVAGE SYSTEM H PROTEIN-RELATED"/>
    <property type="match status" value="1"/>
</dbReference>
<keyword evidence="1" id="KW-0450">Lipoyl</keyword>
<evidence type="ECO:0000313" key="7">
    <source>
        <dbReference type="Proteomes" id="UP000825100"/>
    </source>
</evidence>
<dbReference type="GeneID" id="49610504"/>
<accession>A0A0B2XJZ1</accession>
<evidence type="ECO:0000313" key="6">
    <source>
        <dbReference type="Proteomes" id="UP000199749"/>
    </source>
</evidence>
<dbReference type="PROSITE" id="PS50968">
    <property type="entry name" value="BIOTINYL_LIPOYL"/>
    <property type="match status" value="1"/>
</dbReference>
<proteinExistence type="predicted"/>
<name>A0A0B2XJZ1_LATCU</name>
<evidence type="ECO:0000259" key="2">
    <source>
        <dbReference type="PROSITE" id="PS50968"/>
    </source>
</evidence>
<protein>
    <submittedName>
        <fullName evidence="3">Glycine cleavage system protein H</fullName>
    </submittedName>
</protein>
<reference evidence="5" key="3">
    <citation type="submission" date="2023-02" db="EMBL/GenBank/DDBJ databases">
        <title>Complete genome sequence of Lactobacillus curvatus CACC879 isolated from Pig feces.</title>
        <authorList>
            <person name="Park S."/>
            <person name="Park M.A."/>
            <person name="Kim D.-H."/>
            <person name="Kim Y."/>
        </authorList>
    </citation>
    <scope>NUCLEOTIDE SEQUENCE</scope>
    <source>
        <strain evidence="5">CACC879</strain>
    </source>
</reference>
<dbReference type="GO" id="GO:0005960">
    <property type="term" value="C:glycine cleavage complex"/>
    <property type="evidence" value="ECO:0007669"/>
    <property type="project" value="InterPro"/>
</dbReference>
<evidence type="ECO:0000256" key="1">
    <source>
        <dbReference type="ARBA" id="ARBA00022823"/>
    </source>
</evidence>
<reference evidence="3 6" key="1">
    <citation type="submission" date="2017-07" db="EMBL/GenBank/DDBJ databases">
        <title>Lactobacillus curvatus MRS6 whole genome.</title>
        <authorList>
            <person name="Jans C."/>
            <person name="Lagler S."/>
            <person name="Lacroix C."/>
            <person name="Meile L."/>
            <person name="Stevens M.J.A."/>
        </authorList>
    </citation>
    <scope>NUCLEOTIDE SEQUENCE [LARGE SCALE GENOMIC DNA]</scope>
    <source>
        <strain evidence="3 6">MRS6</strain>
    </source>
</reference>
<dbReference type="InterPro" id="IPR002930">
    <property type="entry name" value="GCV_H"/>
</dbReference>
<dbReference type="PANTHER" id="PTHR11715">
    <property type="entry name" value="GLYCINE CLEAVAGE SYSTEM H PROTEIN"/>
    <property type="match status" value="1"/>
</dbReference>
<dbReference type="RefSeq" id="WP_004270931.1">
    <property type="nucleotide sequence ID" value="NZ_AP024685.1"/>
</dbReference>
<reference evidence="4 7" key="2">
    <citation type="submission" date="2021-05" db="EMBL/GenBank/DDBJ databases">
        <title>Complete Genome Sequence of Latilactobacillus sp. Strain WDN19, a High D-Aspartate-producing Lactic Acid Bacterium Isolated from a Japanese Pickle.</title>
        <authorList>
            <person name="Kajitani K."/>
            <person name="Takahashi S."/>
        </authorList>
    </citation>
    <scope>NUCLEOTIDE SEQUENCE [LARGE SCALE GENOMIC DNA]</scope>
    <source>
        <strain evidence="4 7">WDN19</strain>
    </source>
</reference>
<dbReference type="EMBL" id="CP117683">
    <property type="protein sequence ID" value="WDC91989.1"/>
    <property type="molecule type" value="Genomic_DNA"/>
</dbReference>
<dbReference type="InterPro" id="IPR011053">
    <property type="entry name" value="Single_hybrid_motif"/>
</dbReference>
<dbReference type="Proteomes" id="UP001215533">
    <property type="component" value="Chromosome"/>
</dbReference>
<gene>
    <name evidence="3" type="ORF">CG419_04845</name>
    <name evidence="4" type="ORF">LTWDN19_01530</name>
    <name evidence="5" type="ORF">PSR33_00165</name>
</gene>
<dbReference type="CDD" id="cd06848">
    <property type="entry name" value="GCS_H"/>
    <property type="match status" value="1"/>
</dbReference>
<dbReference type="AlphaFoldDB" id="A0A0B2XJZ1"/>
<evidence type="ECO:0000313" key="4">
    <source>
        <dbReference type="EMBL" id="BCX29586.1"/>
    </source>
</evidence>
<dbReference type="InterPro" id="IPR000089">
    <property type="entry name" value="Biotin_lipoyl"/>
</dbReference>
<dbReference type="Gene3D" id="2.40.50.100">
    <property type="match status" value="1"/>
</dbReference>
<dbReference type="GO" id="GO:0019464">
    <property type="term" value="P:glycine decarboxylation via glycine cleavage system"/>
    <property type="evidence" value="ECO:0007669"/>
    <property type="project" value="InterPro"/>
</dbReference>
<dbReference type="SUPFAM" id="SSF51230">
    <property type="entry name" value="Single hybrid motif"/>
    <property type="match status" value="1"/>
</dbReference>
<dbReference type="Proteomes" id="UP000199749">
    <property type="component" value="Chromosome"/>
</dbReference>
<keyword evidence="7" id="KW-1185">Reference proteome</keyword>
<dbReference type="Pfam" id="PF01597">
    <property type="entry name" value="GCV_H"/>
    <property type="match status" value="1"/>
</dbReference>
<dbReference type="Proteomes" id="UP000825100">
    <property type="component" value="Chromosome"/>
</dbReference>
<evidence type="ECO:0000313" key="3">
    <source>
        <dbReference type="EMBL" id="ASN59998.1"/>
    </source>
</evidence>
<dbReference type="EMBL" id="AP024685">
    <property type="protein sequence ID" value="BCX29586.1"/>
    <property type="molecule type" value="Genomic_DNA"/>
</dbReference>
<organism evidence="3 6">
    <name type="scientific">Latilactobacillus curvatus</name>
    <name type="common">Lactobacillus curvatus</name>
    <dbReference type="NCBI Taxonomy" id="28038"/>
    <lineage>
        <taxon>Bacteria</taxon>
        <taxon>Bacillati</taxon>
        <taxon>Bacillota</taxon>
        <taxon>Bacilli</taxon>
        <taxon>Lactobacillales</taxon>
        <taxon>Lactobacillaceae</taxon>
        <taxon>Latilactobacillus</taxon>
    </lineage>
</organism>
<evidence type="ECO:0000313" key="5">
    <source>
        <dbReference type="EMBL" id="WDC91989.1"/>
    </source>
</evidence>
<sequence>MTMNNNDYFWTEEIAASIRRIGITKAAQNEFGLIKFVDVPIVGQKLTANETLVAIEAEKMVQDLDSPLAGELVNVNTPLADNPELLNADNEKDAWIADIRVD</sequence>
<feature type="domain" description="Lipoyl-binding" evidence="2">
    <location>
        <begin position="18"/>
        <end position="100"/>
    </location>
</feature>
<dbReference type="EMBL" id="CP022474">
    <property type="protein sequence ID" value="ASN59998.1"/>
    <property type="molecule type" value="Genomic_DNA"/>
</dbReference>
<dbReference type="GO" id="GO:0009249">
    <property type="term" value="P:protein lipoylation"/>
    <property type="evidence" value="ECO:0007669"/>
    <property type="project" value="TreeGrafter"/>
</dbReference>
<dbReference type="GO" id="GO:0005737">
    <property type="term" value="C:cytoplasm"/>
    <property type="evidence" value="ECO:0007669"/>
    <property type="project" value="TreeGrafter"/>
</dbReference>